<evidence type="ECO:0000313" key="6">
    <source>
        <dbReference type="Proteomes" id="UP000199622"/>
    </source>
</evidence>
<name>A0A1H4UAT6_9PSEU</name>
<dbReference type="Gene3D" id="3.30.1340.30">
    <property type="match status" value="1"/>
</dbReference>
<evidence type="ECO:0000256" key="1">
    <source>
        <dbReference type="ARBA" id="ARBA00023122"/>
    </source>
</evidence>
<dbReference type="STRING" id="208445.SAMN04489727_4577"/>
<dbReference type="InterPro" id="IPR046342">
    <property type="entry name" value="CBS_dom_sf"/>
</dbReference>
<feature type="domain" description="BON" evidence="3">
    <location>
        <begin position="141"/>
        <end position="210"/>
    </location>
</feature>
<dbReference type="EMBL" id="FNSO01000004">
    <property type="protein sequence ID" value="SEC65932.1"/>
    <property type="molecule type" value="Genomic_DNA"/>
</dbReference>
<dbReference type="InterPro" id="IPR000644">
    <property type="entry name" value="CBS_dom"/>
</dbReference>
<evidence type="ECO:0000313" key="5">
    <source>
        <dbReference type="EMBL" id="SEC65932.1"/>
    </source>
</evidence>
<evidence type="ECO:0000259" key="4">
    <source>
        <dbReference type="PROSITE" id="PS51371"/>
    </source>
</evidence>
<dbReference type="SMART" id="SM00116">
    <property type="entry name" value="CBS"/>
    <property type="match status" value="2"/>
</dbReference>
<protein>
    <submittedName>
        <fullName evidence="5">CBS domain-containing protein</fullName>
    </submittedName>
</protein>
<reference evidence="6" key="1">
    <citation type="submission" date="2016-10" db="EMBL/GenBank/DDBJ databases">
        <authorList>
            <person name="Varghese N."/>
            <person name="Submissions S."/>
        </authorList>
    </citation>
    <scope>NUCLEOTIDE SEQUENCE [LARGE SCALE GENOMIC DNA]</scope>
    <source>
        <strain evidence="6">DSM 44544</strain>
    </source>
</reference>
<organism evidence="5 6">
    <name type="scientific">Amycolatopsis tolypomycina</name>
    <dbReference type="NCBI Taxonomy" id="208445"/>
    <lineage>
        <taxon>Bacteria</taxon>
        <taxon>Bacillati</taxon>
        <taxon>Actinomycetota</taxon>
        <taxon>Actinomycetes</taxon>
        <taxon>Pseudonocardiales</taxon>
        <taxon>Pseudonocardiaceae</taxon>
        <taxon>Amycolatopsis</taxon>
    </lineage>
</organism>
<accession>A0A1H4UAT6</accession>
<dbReference type="SUPFAM" id="SSF54631">
    <property type="entry name" value="CBS-domain pair"/>
    <property type="match status" value="1"/>
</dbReference>
<dbReference type="PROSITE" id="PS51371">
    <property type="entry name" value="CBS"/>
    <property type="match status" value="2"/>
</dbReference>
<dbReference type="Proteomes" id="UP000199622">
    <property type="component" value="Unassembled WGS sequence"/>
</dbReference>
<dbReference type="PIRSF" id="PIRSF036990">
    <property type="entry name" value="UCP036990_CBS_BON"/>
    <property type="match status" value="1"/>
</dbReference>
<evidence type="ECO:0000256" key="2">
    <source>
        <dbReference type="PROSITE-ProRule" id="PRU00703"/>
    </source>
</evidence>
<dbReference type="Gene3D" id="3.10.580.10">
    <property type="entry name" value="CBS-domain"/>
    <property type="match status" value="1"/>
</dbReference>
<dbReference type="InterPro" id="IPR051257">
    <property type="entry name" value="Diverse_CBS-Domain"/>
</dbReference>
<gene>
    <name evidence="5" type="ORF">SAMN04489727_4577</name>
</gene>
<dbReference type="InterPro" id="IPR007055">
    <property type="entry name" value="BON_dom"/>
</dbReference>
<evidence type="ECO:0000259" key="3">
    <source>
        <dbReference type="PROSITE" id="PS50914"/>
    </source>
</evidence>
<feature type="domain" description="CBS" evidence="4">
    <location>
        <begin position="88"/>
        <end position="144"/>
    </location>
</feature>
<dbReference type="SMART" id="SM00749">
    <property type="entry name" value="BON"/>
    <property type="match status" value="1"/>
</dbReference>
<dbReference type="PANTHER" id="PTHR43080">
    <property type="entry name" value="CBS DOMAIN-CONTAINING PROTEIN CBSX3, MITOCHONDRIAL"/>
    <property type="match status" value="1"/>
</dbReference>
<dbReference type="Pfam" id="PF04972">
    <property type="entry name" value="BON"/>
    <property type="match status" value="1"/>
</dbReference>
<sequence>MRGPQVSDLMTWPVVTAGPATTFKELVSLLAEHGIAAIPVLDEHRRPIGVVDEADLLARHRGDSKPEPVFWKRRVWTKAQGLTARELMTRRVPTVAKDEPVAGAARRLVEAKLRRLYVVDGSGRLIGVLARRDVLRSFLRPDEEIKEIVEREVLQRSIWADPSTVTVQVDDGVVTLGGVIDRRSEVERAEWLTESVPGVVAVRNRLKYTQDDGAAAGLR</sequence>
<proteinExistence type="predicted"/>
<keyword evidence="6" id="KW-1185">Reference proteome</keyword>
<dbReference type="InterPro" id="IPR017080">
    <property type="entry name" value="UCP036990_CBS_BON"/>
</dbReference>
<dbReference type="Pfam" id="PF00571">
    <property type="entry name" value="CBS"/>
    <property type="match status" value="2"/>
</dbReference>
<dbReference type="AlphaFoldDB" id="A0A1H4UAT6"/>
<dbReference type="InterPro" id="IPR014004">
    <property type="entry name" value="Transpt-assoc_nodulatn_dom_bac"/>
</dbReference>
<keyword evidence="1 2" id="KW-0129">CBS domain</keyword>
<dbReference type="PANTHER" id="PTHR43080:SF29">
    <property type="entry name" value="OS02G0818000 PROTEIN"/>
    <property type="match status" value="1"/>
</dbReference>
<dbReference type="OrthoDB" id="3626971at2"/>
<dbReference type="PROSITE" id="PS50914">
    <property type="entry name" value="BON"/>
    <property type="match status" value="1"/>
</dbReference>
<feature type="domain" description="CBS" evidence="4">
    <location>
        <begin position="10"/>
        <end position="67"/>
    </location>
</feature>